<evidence type="ECO:0000259" key="8">
    <source>
        <dbReference type="Pfam" id="PF22638"/>
    </source>
</evidence>
<dbReference type="RefSeq" id="WP_085494962.1">
    <property type="nucleotide sequence ID" value="NZ_FXAZ01000003.1"/>
</dbReference>
<dbReference type="GO" id="GO:0044780">
    <property type="term" value="P:bacterial-type flagellum assembly"/>
    <property type="evidence" value="ECO:0007669"/>
    <property type="project" value="InterPro"/>
</dbReference>
<keyword evidence="5" id="KW-0964">Secreted</keyword>
<dbReference type="GO" id="GO:0005198">
    <property type="term" value="F:structural molecule activity"/>
    <property type="evidence" value="ECO:0007669"/>
    <property type="project" value="InterPro"/>
</dbReference>
<keyword evidence="9" id="KW-0966">Cell projection</keyword>
<evidence type="ECO:0000259" key="7">
    <source>
        <dbReference type="Pfam" id="PF06429"/>
    </source>
</evidence>
<evidence type="ECO:0000256" key="2">
    <source>
        <dbReference type="ARBA" id="ARBA00004613"/>
    </source>
</evidence>
<feature type="domain" description="Flagellar basal-body/hook protein C-terminal" evidence="7">
    <location>
        <begin position="469"/>
        <end position="507"/>
    </location>
</feature>
<dbReference type="InterPro" id="IPR010930">
    <property type="entry name" value="Flg_bb/hook_C_dom"/>
</dbReference>
<dbReference type="SUPFAM" id="SSF64518">
    <property type="entry name" value="Phase 1 flagellin"/>
    <property type="match status" value="1"/>
</dbReference>
<keyword evidence="10" id="KW-1185">Reference proteome</keyword>
<protein>
    <recommendedName>
        <fullName evidence="4">Flagellar hook-associated protein 1</fullName>
    </recommendedName>
</protein>
<evidence type="ECO:0000313" key="10">
    <source>
        <dbReference type="Proteomes" id="UP000193834"/>
    </source>
</evidence>
<dbReference type="EMBL" id="FXAZ01000003">
    <property type="protein sequence ID" value="SMG46006.1"/>
    <property type="molecule type" value="Genomic_DNA"/>
</dbReference>
<comment type="subcellular location">
    <subcellularLocation>
        <location evidence="1">Bacterial flagellum</location>
    </subcellularLocation>
    <subcellularLocation>
        <location evidence="2">Secreted</location>
    </subcellularLocation>
</comment>
<evidence type="ECO:0000256" key="4">
    <source>
        <dbReference type="ARBA" id="ARBA00016244"/>
    </source>
</evidence>
<dbReference type="AlphaFoldDB" id="A0A1X7KWS8"/>
<dbReference type="NCBIfam" id="TIGR02492">
    <property type="entry name" value="flgK_ends"/>
    <property type="match status" value="1"/>
</dbReference>
<evidence type="ECO:0000313" key="9">
    <source>
        <dbReference type="EMBL" id="SMG46006.1"/>
    </source>
</evidence>
<evidence type="ECO:0000256" key="1">
    <source>
        <dbReference type="ARBA" id="ARBA00004365"/>
    </source>
</evidence>
<organism evidence="9 10">
    <name type="scientific">Paenibacillus aquistagni</name>
    <dbReference type="NCBI Taxonomy" id="1852522"/>
    <lineage>
        <taxon>Bacteria</taxon>
        <taxon>Bacillati</taxon>
        <taxon>Bacillota</taxon>
        <taxon>Bacilli</taxon>
        <taxon>Bacillales</taxon>
        <taxon>Paenibacillaceae</taxon>
        <taxon>Paenibacillus</taxon>
    </lineage>
</organism>
<reference evidence="9 10" key="1">
    <citation type="submission" date="2017-04" db="EMBL/GenBank/DDBJ databases">
        <authorList>
            <person name="Afonso C.L."/>
            <person name="Miller P.J."/>
            <person name="Scott M.A."/>
            <person name="Spackman E."/>
            <person name="Goraichik I."/>
            <person name="Dimitrov K.M."/>
            <person name="Suarez D.L."/>
            <person name="Swayne D.E."/>
        </authorList>
    </citation>
    <scope>NUCLEOTIDE SEQUENCE [LARGE SCALE GENOMIC DNA]</scope>
    <source>
        <strain evidence="9 10">11</strain>
    </source>
</reference>
<evidence type="ECO:0000256" key="6">
    <source>
        <dbReference type="ARBA" id="ARBA00023143"/>
    </source>
</evidence>
<dbReference type="InterPro" id="IPR002371">
    <property type="entry name" value="FlgK"/>
</dbReference>
<feature type="domain" description="Flagellar hook-associated protein FlgK helical" evidence="8">
    <location>
        <begin position="103"/>
        <end position="355"/>
    </location>
</feature>
<keyword evidence="6" id="KW-0975">Bacterial flagellum</keyword>
<keyword evidence="9" id="KW-0282">Flagellum</keyword>
<dbReference type="GO" id="GO:0009424">
    <property type="term" value="C:bacterial-type flagellum hook"/>
    <property type="evidence" value="ECO:0007669"/>
    <property type="project" value="InterPro"/>
</dbReference>
<gene>
    <name evidence="9" type="ORF">SAMN06295960_2802</name>
</gene>
<name>A0A1X7KWS8_9BACL</name>
<evidence type="ECO:0000256" key="3">
    <source>
        <dbReference type="ARBA" id="ARBA00009677"/>
    </source>
</evidence>
<dbReference type="STRING" id="1852522.SAMN06295960_2802"/>
<comment type="similarity">
    <text evidence="3">Belongs to the flagella basal body rod proteins family.</text>
</comment>
<sequence>MRSTFHGLETSRRALFVQNTMMQTLGHNIANASTEGYTRQRVRASATNPLEMPGMYTSTAPGQLGTGVQYDSITRIRDSFLDMQFRRENQSLGSWSILDNSIRSIESFLNEPSENGLASVMDKFWDSWEVLNRDPSLLSARVEVIGAATNMADMMKHVGQSLTKLEDDINNNINVKVSEANDILNNIANLTDMIKKVEGTGDNANDFRDQRDLLIDQLSTIVDIQVVEGFNGEITINAAGGPVLDDAGVTPITNATVDAATAGQFHGYAMSLDQVTKMRDQMNAMLDTMINGEVEVELPAGYIASQDLVLPNGQGTIPAGTTLASPTKITVNGLNGLHQLGYTLSDPSQTGIPFFTTMDGTTSFTLDNIQVNPDIVADTNMIAASGRYEIVSGTNTTVKGNSVIAHALATLRDTSFSFPSNLTSLSTGKIDDYYRALVGELGTASANTNRNVMIQTDMVDNVMMRRQSVSGVSLDEEMADMIRFQHAYNAAARNMTTVDEMLDRVINQMGLVGR</sequence>
<dbReference type="Pfam" id="PF06429">
    <property type="entry name" value="Flg_bbr_C"/>
    <property type="match status" value="1"/>
</dbReference>
<dbReference type="Pfam" id="PF22638">
    <property type="entry name" value="FlgK_D1"/>
    <property type="match status" value="1"/>
</dbReference>
<dbReference type="PANTHER" id="PTHR30033:SF1">
    <property type="entry name" value="FLAGELLAR HOOK-ASSOCIATED PROTEIN 1"/>
    <property type="match status" value="1"/>
</dbReference>
<dbReference type="InterPro" id="IPR053927">
    <property type="entry name" value="FlgK_helical"/>
</dbReference>
<evidence type="ECO:0000256" key="5">
    <source>
        <dbReference type="ARBA" id="ARBA00022525"/>
    </source>
</evidence>
<keyword evidence="9" id="KW-0969">Cilium</keyword>
<dbReference type="PANTHER" id="PTHR30033">
    <property type="entry name" value="FLAGELLAR HOOK-ASSOCIATED PROTEIN 1"/>
    <property type="match status" value="1"/>
</dbReference>
<dbReference type="GO" id="GO:0005576">
    <property type="term" value="C:extracellular region"/>
    <property type="evidence" value="ECO:0007669"/>
    <property type="project" value="UniProtKB-SubCell"/>
</dbReference>
<dbReference type="Proteomes" id="UP000193834">
    <property type="component" value="Unassembled WGS sequence"/>
</dbReference>
<proteinExistence type="inferred from homology"/>
<accession>A0A1X7KWS8</accession>
<dbReference type="OrthoDB" id="9802553at2"/>